<proteinExistence type="predicted"/>
<dbReference type="Proteomes" id="UP000232688">
    <property type="component" value="Unassembled WGS sequence"/>
</dbReference>
<evidence type="ECO:0000256" key="1">
    <source>
        <dbReference type="SAM" id="Phobius"/>
    </source>
</evidence>
<reference evidence="2 5" key="2">
    <citation type="submission" date="2017-09" db="EMBL/GenBank/DDBJ databases">
        <title>Extensive intraspecific genome diversity in a model arbuscular mycorrhizal fungus.</title>
        <authorList>
            <person name="Chen E.C."/>
            <person name="Morin E."/>
            <person name="Beaudet D."/>
            <person name="Noel J."/>
            <person name="Ndikumana S."/>
            <person name="Charron P."/>
            <person name="St-Onge C."/>
            <person name="Giorgi J."/>
            <person name="Grigoriev I.V."/>
            <person name="Roux C."/>
            <person name="Martin F.M."/>
            <person name="Corradi N."/>
        </authorList>
    </citation>
    <scope>NUCLEOTIDE SEQUENCE [LARGE SCALE GENOMIC DNA]</scope>
    <source>
        <strain evidence="2 5">A5</strain>
    </source>
</reference>
<organism evidence="3 4">
    <name type="scientific">Rhizophagus irregularis</name>
    <dbReference type="NCBI Taxonomy" id="588596"/>
    <lineage>
        <taxon>Eukaryota</taxon>
        <taxon>Fungi</taxon>
        <taxon>Fungi incertae sedis</taxon>
        <taxon>Mucoromycota</taxon>
        <taxon>Glomeromycotina</taxon>
        <taxon>Glomeromycetes</taxon>
        <taxon>Glomerales</taxon>
        <taxon>Glomeraceae</taxon>
        <taxon>Rhizophagus</taxon>
    </lineage>
</organism>
<evidence type="ECO:0000313" key="2">
    <source>
        <dbReference type="EMBL" id="PKC14660.1"/>
    </source>
</evidence>
<evidence type="ECO:0000313" key="3">
    <source>
        <dbReference type="EMBL" id="PKC69042.1"/>
    </source>
</evidence>
<reference evidence="3 4" key="3">
    <citation type="submission" date="2017-10" db="EMBL/GenBank/DDBJ databases">
        <title>Extensive intraspecific genome diversity in a model arbuscular mycorrhizal fungus.</title>
        <authorList>
            <person name="Chen E.C.H."/>
            <person name="Morin E."/>
            <person name="Baudet D."/>
            <person name="Noel J."/>
            <person name="Ndikumana S."/>
            <person name="Charron P."/>
            <person name="St-Onge C."/>
            <person name="Giorgi J."/>
            <person name="Grigoriev I.V."/>
            <person name="Roux C."/>
            <person name="Martin F.M."/>
            <person name="Corradi N."/>
        </authorList>
    </citation>
    <scope>NUCLEOTIDE SEQUENCE [LARGE SCALE GENOMIC DNA]</scope>
    <source>
        <strain evidence="3 4">A1</strain>
    </source>
</reference>
<keyword evidence="1" id="KW-0472">Membrane</keyword>
<protein>
    <submittedName>
        <fullName evidence="3">Uncharacterized protein</fullName>
    </submittedName>
</protein>
<keyword evidence="1" id="KW-1133">Transmembrane helix</keyword>
<gene>
    <name evidence="3" type="ORF">RhiirA1_392429</name>
    <name evidence="2" type="ORF">RhiirA5_371282</name>
</gene>
<evidence type="ECO:0000313" key="4">
    <source>
        <dbReference type="Proteomes" id="UP000232688"/>
    </source>
</evidence>
<evidence type="ECO:0000313" key="5">
    <source>
        <dbReference type="Proteomes" id="UP000232722"/>
    </source>
</evidence>
<feature type="transmembrane region" description="Helical" evidence="1">
    <location>
        <begin position="76"/>
        <end position="100"/>
    </location>
</feature>
<dbReference type="EMBL" id="LLXJ01000124">
    <property type="protein sequence ID" value="PKC14660.1"/>
    <property type="molecule type" value="Genomic_DNA"/>
</dbReference>
<dbReference type="AlphaFoldDB" id="A0A2I1E3A7"/>
<dbReference type="Proteomes" id="UP000232722">
    <property type="component" value="Unassembled WGS sequence"/>
</dbReference>
<dbReference type="EMBL" id="LLXH01000297">
    <property type="protein sequence ID" value="PKC69042.1"/>
    <property type="molecule type" value="Genomic_DNA"/>
</dbReference>
<keyword evidence="1" id="KW-0812">Transmembrane</keyword>
<comment type="caution">
    <text evidence="3">The sequence shown here is derived from an EMBL/GenBank/DDBJ whole genome shotgun (WGS) entry which is preliminary data.</text>
</comment>
<name>A0A2I1E3A7_9GLOM</name>
<reference evidence="3 4" key="4">
    <citation type="submission" date="2017-10" db="EMBL/GenBank/DDBJ databases">
        <title>Genome analyses suggest a sexual origin of heterokaryosis in a supposedly ancient asexual fungus.</title>
        <authorList>
            <person name="Corradi N."/>
            <person name="Sedzielewska K."/>
            <person name="Noel J."/>
            <person name="Charron P."/>
            <person name="Farinelli L."/>
            <person name="Marton T."/>
            <person name="Kruger M."/>
            <person name="Pelin A."/>
            <person name="Brachmann A."/>
            <person name="Corradi N."/>
        </authorList>
    </citation>
    <scope>NUCLEOTIDE SEQUENCE [LARGE SCALE GENOMIC DNA]</scope>
    <source>
        <strain evidence="3 4">A1</strain>
    </source>
</reference>
<sequence>MDDGCFNKAKNYITECGSSRKMLRRHRRGGIIRCSAKNQKLMHRTPSRCRACLVPKLLACPERYKQLLRGLRVRGIIHSFCFLDALTYLYLLFLNLMHLIHLKTMNRKIYAKPLLQERVFIADGRC</sequence>
<dbReference type="VEuPathDB" id="FungiDB:RhiirA1_392429"/>
<reference evidence="2 5" key="1">
    <citation type="submission" date="2016-04" db="EMBL/GenBank/DDBJ databases">
        <title>Genome analyses suggest a sexual origin of heterokaryosis in a supposedly ancient asexual fungus.</title>
        <authorList>
            <person name="Ropars J."/>
            <person name="Sedzielewska K."/>
            <person name="Noel J."/>
            <person name="Charron P."/>
            <person name="Farinelli L."/>
            <person name="Marton T."/>
            <person name="Kruger M."/>
            <person name="Pelin A."/>
            <person name="Brachmann A."/>
            <person name="Corradi N."/>
        </authorList>
    </citation>
    <scope>NUCLEOTIDE SEQUENCE [LARGE SCALE GENOMIC DNA]</scope>
    <source>
        <strain evidence="2 5">A5</strain>
    </source>
</reference>
<accession>A0A2I1E3A7</accession>